<evidence type="ECO:0000313" key="4">
    <source>
        <dbReference type="Proteomes" id="UP000799772"/>
    </source>
</evidence>
<protein>
    <recommendedName>
        <fullName evidence="5">Vacuolar protein sorting-associated protein 62</fullName>
    </recommendedName>
</protein>
<dbReference type="InterPro" id="IPR053102">
    <property type="entry name" value="VPS_Associated"/>
</dbReference>
<proteinExistence type="predicted"/>
<dbReference type="GO" id="GO:0006623">
    <property type="term" value="P:protein targeting to vacuole"/>
    <property type="evidence" value="ECO:0007669"/>
    <property type="project" value="TreeGrafter"/>
</dbReference>
<reference evidence="3" key="1">
    <citation type="journal article" date="2020" name="Stud. Mycol.">
        <title>101 Dothideomycetes genomes: a test case for predicting lifestyles and emergence of pathogens.</title>
        <authorList>
            <person name="Haridas S."/>
            <person name="Albert R."/>
            <person name="Binder M."/>
            <person name="Bloem J."/>
            <person name="Labutti K."/>
            <person name="Salamov A."/>
            <person name="Andreopoulos B."/>
            <person name="Baker S."/>
            <person name="Barry K."/>
            <person name="Bills G."/>
            <person name="Bluhm B."/>
            <person name="Cannon C."/>
            <person name="Castanera R."/>
            <person name="Culley D."/>
            <person name="Daum C."/>
            <person name="Ezra D."/>
            <person name="Gonzalez J."/>
            <person name="Henrissat B."/>
            <person name="Kuo A."/>
            <person name="Liang C."/>
            <person name="Lipzen A."/>
            <person name="Lutzoni F."/>
            <person name="Magnuson J."/>
            <person name="Mondo S."/>
            <person name="Nolan M."/>
            <person name="Ohm R."/>
            <person name="Pangilinan J."/>
            <person name="Park H.-J."/>
            <person name="Ramirez L."/>
            <person name="Alfaro M."/>
            <person name="Sun H."/>
            <person name="Tritt A."/>
            <person name="Yoshinaga Y."/>
            <person name="Zwiers L.-H."/>
            <person name="Turgeon B."/>
            <person name="Goodwin S."/>
            <person name="Spatafora J."/>
            <person name="Crous P."/>
            <person name="Grigoriev I."/>
        </authorList>
    </citation>
    <scope>NUCLEOTIDE SEQUENCE</scope>
    <source>
        <strain evidence="3">CBS 133067</strain>
    </source>
</reference>
<dbReference type="OrthoDB" id="188042at2759"/>
<feature type="compositionally biased region" description="Basic and acidic residues" evidence="1">
    <location>
        <begin position="325"/>
        <end position="336"/>
    </location>
</feature>
<organism evidence="3 4">
    <name type="scientific">Rhizodiscina lignyota</name>
    <dbReference type="NCBI Taxonomy" id="1504668"/>
    <lineage>
        <taxon>Eukaryota</taxon>
        <taxon>Fungi</taxon>
        <taxon>Dikarya</taxon>
        <taxon>Ascomycota</taxon>
        <taxon>Pezizomycotina</taxon>
        <taxon>Dothideomycetes</taxon>
        <taxon>Pleosporomycetidae</taxon>
        <taxon>Aulographales</taxon>
        <taxon>Rhizodiscinaceae</taxon>
        <taxon>Rhizodiscina</taxon>
    </lineage>
</organism>
<name>A0A9P4II50_9PEZI</name>
<dbReference type="Proteomes" id="UP000799772">
    <property type="component" value="Unassembled WGS sequence"/>
</dbReference>
<feature type="region of interest" description="Disordered" evidence="1">
    <location>
        <begin position="322"/>
        <end position="393"/>
    </location>
</feature>
<feature type="compositionally biased region" description="Low complexity" evidence="1">
    <location>
        <begin position="370"/>
        <end position="391"/>
    </location>
</feature>
<dbReference type="GO" id="GO:0000329">
    <property type="term" value="C:fungal-type vacuole membrane"/>
    <property type="evidence" value="ECO:0007669"/>
    <property type="project" value="TreeGrafter"/>
</dbReference>
<feature type="compositionally biased region" description="Polar residues" evidence="1">
    <location>
        <begin position="342"/>
        <end position="369"/>
    </location>
</feature>
<dbReference type="PANTHER" id="PTHR48220:SF1">
    <property type="entry name" value="VACUOLAR PROTEIN SORTING-ASSOCIATED PROTEIN 62-RELATED"/>
    <property type="match status" value="1"/>
</dbReference>
<dbReference type="Pfam" id="PF06101">
    <property type="entry name" value="Vps62"/>
    <property type="match status" value="1"/>
</dbReference>
<evidence type="ECO:0008006" key="5">
    <source>
        <dbReference type="Google" id="ProtNLM"/>
    </source>
</evidence>
<evidence type="ECO:0000313" key="3">
    <source>
        <dbReference type="EMBL" id="KAF2102081.1"/>
    </source>
</evidence>
<feature type="chain" id="PRO_5040227735" description="Vacuolar protein sorting-associated protein 62" evidence="2">
    <location>
        <begin position="24"/>
        <end position="416"/>
    </location>
</feature>
<sequence length="416" mass="44975">MLLQVIPTSLWLSLLLPLWTTAADPGIPDYVLKYAPLVFLDVNELYFPSDIGAQIPNTHLDLNFTPVAEPRNTDLTNLSDLNQAGGNCTTDDFDACPLYLTFNGNITSDPPWLHGVVPDSVGATNGAISCAVVVTDHGDGIVDAYYFYFYAFNLGLVIQGAGIPPEFAGRVAGNHLGDWEHTMTRFKNGQPQTIWFSAHDSGNVYTYDALSKNGTRHIVYSALGGHPNYPIPGIHSRNETVIILNDTTSAGPLWDPVRSAYFYTFTPTSSTNGTFRAAGSTPDAPIDWLYFLGRWGDKQYNASNPIQFNFLNLEHTWDDGPTGPLDKDLNRTETCPDRVSPCPTTTKLPTITGDPTPSQTVARTKTATVSSTTSELPASSSQGGAASSTPSGGYGPHPVYVSRPALYALGASFLWL</sequence>
<keyword evidence="2" id="KW-0732">Signal</keyword>
<feature type="signal peptide" evidence="2">
    <location>
        <begin position="1"/>
        <end position="23"/>
    </location>
</feature>
<dbReference type="InterPro" id="IPR009291">
    <property type="entry name" value="Vps62"/>
</dbReference>
<evidence type="ECO:0000256" key="2">
    <source>
        <dbReference type="SAM" id="SignalP"/>
    </source>
</evidence>
<dbReference type="PANTHER" id="PTHR48220">
    <property type="match status" value="1"/>
</dbReference>
<keyword evidence="4" id="KW-1185">Reference proteome</keyword>
<evidence type="ECO:0000256" key="1">
    <source>
        <dbReference type="SAM" id="MobiDB-lite"/>
    </source>
</evidence>
<dbReference type="AlphaFoldDB" id="A0A9P4II50"/>
<accession>A0A9P4II50</accession>
<gene>
    <name evidence="3" type="ORF">NA57DRAFT_73518</name>
</gene>
<dbReference type="EMBL" id="ML978123">
    <property type="protein sequence ID" value="KAF2102081.1"/>
    <property type="molecule type" value="Genomic_DNA"/>
</dbReference>
<comment type="caution">
    <text evidence="3">The sequence shown here is derived from an EMBL/GenBank/DDBJ whole genome shotgun (WGS) entry which is preliminary data.</text>
</comment>